<name>A0A3Q8XFL3_ACIJO</name>
<dbReference type="Proteomes" id="UP000276980">
    <property type="component" value="Chromosome"/>
</dbReference>
<dbReference type="RefSeq" id="WP_005015552.1">
    <property type="nucleotide sequence ID" value="NZ_CP022298.1"/>
</dbReference>
<dbReference type="NCBIfam" id="NF009503">
    <property type="entry name" value="PRK12863.1-3"/>
    <property type="match status" value="1"/>
</dbReference>
<reference evidence="3 4" key="1">
    <citation type="submission" date="2017-06" db="EMBL/GenBank/DDBJ databases">
        <title>Complete Genome Sequence of the Carbazole-Degrading Bacterium Acinetobacter johnsonii IC001.</title>
        <authorList>
            <person name="Vejarano F."/>
            <person name="Suzuki-Minakuchi C."/>
            <person name="Ohtsubo Y."/>
            <person name="Tsuda M."/>
            <person name="Okada K."/>
            <person name="Nojiri H."/>
        </authorList>
    </citation>
    <scope>NUCLEOTIDE SEQUENCE [LARGE SCALE GENOMIC DNA]</scope>
    <source>
        <strain evidence="3 4">IC001</strain>
    </source>
</reference>
<dbReference type="PANTHER" id="PTHR33606:SF3">
    <property type="entry name" value="PROTEIN YCII"/>
    <property type="match status" value="1"/>
</dbReference>
<evidence type="ECO:0000313" key="4">
    <source>
        <dbReference type="Proteomes" id="UP000276980"/>
    </source>
</evidence>
<accession>A0A3Q8XFL3</accession>
<evidence type="ECO:0000259" key="2">
    <source>
        <dbReference type="Pfam" id="PF03795"/>
    </source>
</evidence>
<evidence type="ECO:0000313" key="3">
    <source>
        <dbReference type="EMBL" id="AZN64718.1"/>
    </source>
</evidence>
<dbReference type="SUPFAM" id="SSF54909">
    <property type="entry name" value="Dimeric alpha+beta barrel"/>
    <property type="match status" value="1"/>
</dbReference>
<dbReference type="InterPro" id="IPR005545">
    <property type="entry name" value="YCII"/>
</dbReference>
<dbReference type="AlphaFoldDB" id="A0A3Q8XFL3"/>
<dbReference type="InterPro" id="IPR011008">
    <property type="entry name" value="Dimeric_a/b-barrel"/>
</dbReference>
<sequence>MPYVVETWDKIDHQLLRKKLRQDHLDYLNQNLELLLACGAKLDDNGQDLGGGIYIIDVASREAAQKFIEQDPFYIGGLFQKIKIDRWRKAYLDGKFCL</sequence>
<gene>
    <name evidence="3" type="ORF">CFH90_12005</name>
</gene>
<comment type="similarity">
    <text evidence="1">Belongs to the YciI family.</text>
</comment>
<proteinExistence type="inferred from homology"/>
<organism evidence="3 4">
    <name type="scientific">Acinetobacter johnsonii</name>
    <dbReference type="NCBI Taxonomy" id="40214"/>
    <lineage>
        <taxon>Bacteria</taxon>
        <taxon>Pseudomonadati</taxon>
        <taxon>Pseudomonadota</taxon>
        <taxon>Gammaproteobacteria</taxon>
        <taxon>Moraxellales</taxon>
        <taxon>Moraxellaceae</taxon>
        <taxon>Acinetobacter</taxon>
    </lineage>
</organism>
<evidence type="ECO:0000256" key="1">
    <source>
        <dbReference type="ARBA" id="ARBA00007689"/>
    </source>
</evidence>
<feature type="domain" description="YCII-related" evidence="2">
    <location>
        <begin position="1"/>
        <end position="88"/>
    </location>
</feature>
<dbReference type="Pfam" id="PF03795">
    <property type="entry name" value="YCII"/>
    <property type="match status" value="1"/>
</dbReference>
<dbReference type="Gene3D" id="3.30.70.1060">
    <property type="entry name" value="Dimeric alpha+beta barrel"/>
    <property type="match status" value="1"/>
</dbReference>
<dbReference type="PANTHER" id="PTHR33606">
    <property type="entry name" value="PROTEIN YCII"/>
    <property type="match status" value="1"/>
</dbReference>
<dbReference type="EMBL" id="CP022298">
    <property type="protein sequence ID" value="AZN64718.1"/>
    <property type="molecule type" value="Genomic_DNA"/>
</dbReference>
<dbReference type="InterPro" id="IPR051807">
    <property type="entry name" value="Sec-metab_biosynth-assoc"/>
</dbReference>
<protein>
    <recommendedName>
        <fullName evidence="2">YCII-related domain-containing protein</fullName>
    </recommendedName>
</protein>